<reference evidence="8 9" key="1">
    <citation type="submission" date="2019-01" db="EMBL/GenBank/DDBJ databases">
        <title>Nuclear Genome Assembly of the Microalgal Biofuel strain Nannochloropsis salina CCMP1776.</title>
        <authorList>
            <person name="Hovde B."/>
        </authorList>
    </citation>
    <scope>NUCLEOTIDE SEQUENCE [LARGE SCALE GENOMIC DNA]</scope>
    <source>
        <strain evidence="8 9">CCMP1776</strain>
    </source>
</reference>
<sequence length="285" mass="30492">MAKSVAPGPCIGILALQGAFEEHRNIVQELGARTVEVRLPDDLDNDLDGLIIPGGESTAMAIVGERHGIFPKLKAFVQGGKPIWGTCAGMILLSNRAIMQKAGGQPLIGGLDVEVCRNFFGSQVSSFEVLLQLEGAAAAGSLGSRGPVSAVFIRAPAILEAGPGVEVLARVRATPCAQARNCVEEVYRVQQKQREELLQREGRPSAPPPSVSTAASEDGAKGRGRSGGEKICMEREEDGRMEVVVAVQQGHLLATAFHPELTPERWWHQYFISMCCQQAQTASKK</sequence>
<feature type="region of interest" description="Disordered" evidence="7">
    <location>
        <begin position="196"/>
        <end position="228"/>
    </location>
</feature>
<dbReference type="GO" id="GO:0042823">
    <property type="term" value="P:pyridoxal phosphate biosynthetic process"/>
    <property type="evidence" value="ECO:0007669"/>
    <property type="project" value="InterPro"/>
</dbReference>
<dbReference type="EMBL" id="SDOX01000019">
    <property type="protein sequence ID" value="TFJ84439.1"/>
    <property type="molecule type" value="Genomic_DNA"/>
</dbReference>
<accession>A0A4D9D788</accession>
<dbReference type="InterPro" id="IPR021196">
    <property type="entry name" value="PdxT/SNO_CS"/>
</dbReference>
<dbReference type="PROSITE" id="PS51130">
    <property type="entry name" value="PDXT_SNO_2"/>
    <property type="match status" value="1"/>
</dbReference>
<evidence type="ECO:0000256" key="5">
    <source>
        <dbReference type="ARBA" id="ARBA00023239"/>
    </source>
</evidence>
<evidence type="ECO:0000313" key="8">
    <source>
        <dbReference type="EMBL" id="TFJ84439.1"/>
    </source>
</evidence>
<dbReference type="PROSITE" id="PS01236">
    <property type="entry name" value="PDXT_SNO_1"/>
    <property type="match status" value="1"/>
</dbReference>
<dbReference type="OrthoDB" id="2039at2759"/>
<dbReference type="AlphaFoldDB" id="A0A4D9D788"/>
<evidence type="ECO:0000256" key="2">
    <source>
        <dbReference type="ARBA" id="ARBA00012918"/>
    </source>
</evidence>
<dbReference type="InterPro" id="IPR029062">
    <property type="entry name" value="Class_I_gatase-like"/>
</dbReference>
<keyword evidence="5" id="KW-0456">Lyase</keyword>
<dbReference type="Gene3D" id="3.40.50.880">
    <property type="match status" value="1"/>
</dbReference>
<dbReference type="Pfam" id="PF01174">
    <property type="entry name" value="SNO"/>
    <property type="match status" value="1"/>
</dbReference>
<dbReference type="GO" id="GO:1903600">
    <property type="term" value="C:glutaminase complex"/>
    <property type="evidence" value="ECO:0007669"/>
    <property type="project" value="TreeGrafter"/>
</dbReference>
<dbReference type="GO" id="GO:0004359">
    <property type="term" value="F:glutaminase activity"/>
    <property type="evidence" value="ECO:0007669"/>
    <property type="project" value="UniProtKB-EC"/>
</dbReference>
<dbReference type="InterPro" id="IPR002161">
    <property type="entry name" value="PdxT/SNO"/>
</dbReference>
<protein>
    <recommendedName>
        <fullName evidence="2">glutaminase</fullName>
        <ecNumber evidence="2">3.5.1.2</ecNumber>
    </recommendedName>
</protein>
<evidence type="ECO:0000256" key="1">
    <source>
        <dbReference type="ARBA" id="ARBA00008345"/>
    </source>
</evidence>
<organism evidence="8 9">
    <name type="scientific">Nannochloropsis salina CCMP1776</name>
    <dbReference type="NCBI Taxonomy" id="1027361"/>
    <lineage>
        <taxon>Eukaryota</taxon>
        <taxon>Sar</taxon>
        <taxon>Stramenopiles</taxon>
        <taxon>Ochrophyta</taxon>
        <taxon>Eustigmatophyceae</taxon>
        <taxon>Eustigmatales</taxon>
        <taxon>Monodopsidaceae</taxon>
        <taxon>Microchloropsis</taxon>
        <taxon>Microchloropsis salina</taxon>
    </lineage>
</organism>
<dbReference type="GO" id="GO:0008614">
    <property type="term" value="P:pyridoxine metabolic process"/>
    <property type="evidence" value="ECO:0007669"/>
    <property type="project" value="TreeGrafter"/>
</dbReference>
<comment type="catalytic activity">
    <reaction evidence="6">
        <text>L-glutamine + H2O = L-glutamate + NH4(+)</text>
        <dbReference type="Rhea" id="RHEA:15889"/>
        <dbReference type="ChEBI" id="CHEBI:15377"/>
        <dbReference type="ChEBI" id="CHEBI:28938"/>
        <dbReference type="ChEBI" id="CHEBI:29985"/>
        <dbReference type="ChEBI" id="CHEBI:58359"/>
        <dbReference type="EC" id="3.5.1.2"/>
    </reaction>
</comment>
<evidence type="ECO:0000256" key="6">
    <source>
        <dbReference type="ARBA" id="ARBA00049534"/>
    </source>
</evidence>
<feature type="compositionally biased region" description="Basic and acidic residues" evidence="7">
    <location>
        <begin position="218"/>
        <end position="228"/>
    </location>
</feature>
<keyword evidence="4" id="KW-0315">Glutamine amidotransferase</keyword>
<dbReference type="Proteomes" id="UP000355283">
    <property type="component" value="Unassembled WGS sequence"/>
</dbReference>
<keyword evidence="9" id="KW-1185">Reference proteome</keyword>
<comment type="caution">
    <text evidence="8">The sequence shown here is derived from an EMBL/GenBank/DDBJ whole genome shotgun (WGS) entry which is preliminary data.</text>
</comment>
<comment type="similarity">
    <text evidence="1">Belongs to the glutaminase PdxT/SNO family.</text>
</comment>
<dbReference type="SUPFAM" id="SSF52317">
    <property type="entry name" value="Class I glutamine amidotransferase-like"/>
    <property type="match status" value="1"/>
</dbReference>
<dbReference type="PANTHER" id="PTHR31559">
    <property type="entry name" value="PYRIDOXAL 5'-PHOSPHATE SYNTHASE SUBUNIT SNO"/>
    <property type="match status" value="1"/>
</dbReference>
<dbReference type="GO" id="GO:0005829">
    <property type="term" value="C:cytosol"/>
    <property type="evidence" value="ECO:0007669"/>
    <property type="project" value="TreeGrafter"/>
</dbReference>
<dbReference type="HAMAP" id="MF_01615">
    <property type="entry name" value="PdxT"/>
    <property type="match status" value="1"/>
</dbReference>
<keyword evidence="3" id="KW-0378">Hydrolase</keyword>
<dbReference type="EC" id="3.5.1.2" evidence="2"/>
<evidence type="ECO:0000313" key="9">
    <source>
        <dbReference type="Proteomes" id="UP000355283"/>
    </source>
</evidence>
<dbReference type="GO" id="GO:0016829">
    <property type="term" value="F:lyase activity"/>
    <property type="evidence" value="ECO:0007669"/>
    <property type="project" value="UniProtKB-KW"/>
</dbReference>
<dbReference type="NCBIfam" id="TIGR03800">
    <property type="entry name" value="PLP_synth_Pdx2"/>
    <property type="match status" value="1"/>
</dbReference>
<evidence type="ECO:0000256" key="7">
    <source>
        <dbReference type="SAM" id="MobiDB-lite"/>
    </source>
</evidence>
<name>A0A4D9D788_9STRA</name>
<proteinExistence type="inferred from homology"/>
<dbReference type="PANTHER" id="PTHR31559:SF0">
    <property type="entry name" value="PYRIDOXAL 5'-PHOSPHATE SYNTHASE SUBUNIT SNO1-RELATED"/>
    <property type="match status" value="1"/>
</dbReference>
<gene>
    <name evidence="8" type="ORF">NSK_004424</name>
</gene>
<evidence type="ECO:0000256" key="3">
    <source>
        <dbReference type="ARBA" id="ARBA00022801"/>
    </source>
</evidence>
<evidence type="ECO:0000256" key="4">
    <source>
        <dbReference type="ARBA" id="ARBA00022962"/>
    </source>
</evidence>